<keyword evidence="5" id="KW-1185">Reference proteome</keyword>
<evidence type="ECO:0000313" key="4">
    <source>
        <dbReference type="EMBL" id="GAA5149911.1"/>
    </source>
</evidence>
<protein>
    <submittedName>
        <fullName evidence="4">TetR/AcrR family transcriptional regulator</fullName>
    </submittedName>
</protein>
<keyword evidence="1 2" id="KW-0238">DNA-binding</keyword>
<dbReference type="PANTHER" id="PTHR30055:SF187">
    <property type="entry name" value="TRANSCRIPTIONAL REGULATORY PROTEIN"/>
    <property type="match status" value="1"/>
</dbReference>
<evidence type="ECO:0000256" key="2">
    <source>
        <dbReference type="PROSITE-ProRule" id="PRU00335"/>
    </source>
</evidence>
<dbReference type="InterPro" id="IPR001647">
    <property type="entry name" value="HTH_TetR"/>
</dbReference>
<dbReference type="PRINTS" id="PR00455">
    <property type="entry name" value="HTHTETR"/>
</dbReference>
<evidence type="ECO:0000259" key="3">
    <source>
        <dbReference type="PROSITE" id="PS50977"/>
    </source>
</evidence>
<accession>A0ABP9PPC6</accession>
<dbReference type="RefSeq" id="WP_185060972.1">
    <property type="nucleotide sequence ID" value="NZ_BAABJP010000005.1"/>
</dbReference>
<evidence type="ECO:0000313" key="5">
    <source>
        <dbReference type="Proteomes" id="UP001428817"/>
    </source>
</evidence>
<organism evidence="4 5">
    <name type="scientific">Pseudonocardia eucalypti</name>
    <dbReference type="NCBI Taxonomy" id="648755"/>
    <lineage>
        <taxon>Bacteria</taxon>
        <taxon>Bacillati</taxon>
        <taxon>Actinomycetota</taxon>
        <taxon>Actinomycetes</taxon>
        <taxon>Pseudonocardiales</taxon>
        <taxon>Pseudonocardiaceae</taxon>
        <taxon>Pseudonocardia</taxon>
    </lineage>
</organism>
<feature type="domain" description="HTH tetR-type" evidence="3">
    <location>
        <begin position="6"/>
        <end position="66"/>
    </location>
</feature>
<reference evidence="5" key="1">
    <citation type="journal article" date="2019" name="Int. J. Syst. Evol. Microbiol.">
        <title>The Global Catalogue of Microorganisms (GCM) 10K type strain sequencing project: providing services to taxonomists for standard genome sequencing and annotation.</title>
        <authorList>
            <consortium name="The Broad Institute Genomics Platform"/>
            <consortium name="The Broad Institute Genome Sequencing Center for Infectious Disease"/>
            <person name="Wu L."/>
            <person name="Ma J."/>
        </authorList>
    </citation>
    <scope>NUCLEOTIDE SEQUENCE [LARGE SCALE GENOMIC DNA]</scope>
    <source>
        <strain evidence="5">JCM 18303</strain>
    </source>
</reference>
<dbReference type="SUPFAM" id="SSF46689">
    <property type="entry name" value="Homeodomain-like"/>
    <property type="match status" value="1"/>
</dbReference>
<name>A0ABP9PPC6_9PSEU</name>
<sequence>MTDGRTGTADRIAEVALRLFTPHGYAGVSMEQVRRQAGVSNGSLYHHFRSRAELVAHLFLGGITEAQELTLRTLSQAPDAEAGVRGVVAAQLNWVEQHPELARLVYSDPHDEVLLAAEPAFGAHNRRYVEIVSGWLDTHMRRDTLTRRPFAVAHALWAGPTQEFCRHWLHGRSPLAPHEAAGDLGEGAWAALTAPGTKRGME</sequence>
<dbReference type="InterPro" id="IPR050109">
    <property type="entry name" value="HTH-type_TetR-like_transc_reg"/>
</dbReference>
<dbReference type="Pfam" id="PF00440">
    <property type="entry name" value="TetR_N"/>
    <property type="match status" value="1"/>
</dbReference>
<dbReference type="PANTHER" id="PTHR30055">
    <property type="entry name" value="HTH-TYPE TRANSCRIPTIONAL REGULATOR RUTR"/>
    <property type="match status" value="1"/>
</dbReference>
<gene>
    <name evidence="4" type="ORF">GCM10023321_14490</name>
</gene>
<dbReference type="Proteomes" id="UP001428817">
    <property type="component" value="Unassembled WGS sequence"/>
</dbReference>
<proteinExistence type="predicted"/>
<dbReference type="Gene3D" id="1.10.357.10">
    <property type="entry name" value="Tetracycline Repressor, domain 2"/>
    <property type="match status" value="1"/>
</dbReference>
<feature type="DNA-binding region" description="H-T-H motif" evidence="2">
    <location>
        <begin position="29"/>
        <end position="48"/>
    </location>
</feature>
<dbReference type="PROSITE" id="PS50977">
    <property type="entry name" value="HTH_TETR_2"/>
    <property type="match status" value="1"/>
</dbReference>
<dbReference type="InterPro" id="IPR009057">
    <property type="entry name" value="Homeodomain-like_sf"/>
</dbReference>
<dbReference type="InterPro" id="IPR036271">
    <property type="entry name" value="Tet_transcr_reg_TetR-rel_C_sf"/>
</dbReference>
<comment type="caution">
    <text evidence="4">The sequence shown here is derived from an EMBL/GenBank/DDBJ whole genome shotgun (WGS) entry which is preliminary data.</text>
</comment>
<evidence type="ECO:0000256" key="1">
    <source>
        <dbReference type="ARBA" id="ARBA00023125"/>
    </source>
</evidence>
<dbReference type="SUPFAM" id="SSF48498">
    <property type="entry name" value="Tetracyclin repressor-like, C-terminal domain"/>
    <property type="match status" value="1"/>
</dbReference>
<dbReference type="EMBL" id="BAABJP010000005">
    <property type="protein sequence ID" value="GAA5149911.1"/>
    <property type="molecule type" value="Genomic_DNA"/>
</dbReference>